<dbReference type="InterPro" id="IPR015896">
    <property type="entry name" value="4pyrrol_synth_GluRdtase_dimer"/>
</dbReference>
<protein>
    <recommendedName>
        <fullName evidence="2">Tetrapyrrole biosynthesis glutamyl-tRNA reductase dimerisation domain-containing protein</fullName>
    </recommendedName>
</protein>
<gene>
    <name evidence="3" type="ORF">TCM_004442</name>
</gene>
<dbReference type="Pfam" id="PF00745">
    <property type="entry name" value="GlutR_dimer"/>
    <property type="match status" value="1"/>
</dbReference>
<dbReference type="SUPFAM" id="SSF69075">
    <property type="entry name" value="Glutamyl tRNA-reductase dimerization domain"/>
    <property type="match status" value="1"/>
</dbReference>
<dbReference type="InterPro" id="IPR036453">
    <property type="entry name" value="GluRdtase_dimer_dom_sf"/>
</dbReference>
<name>A0A061DQ43_THECC</name>
<proteinExistence type="predicted"/>
<dbReference type="InParanoid" id="A0A061DQ43"/>
<dbReference type="HOGENOM" id="CLU_1006151_0_0_1"/>
<dbReference type="AlphaFoldDB" id="A0A061DQ43"/>
<feature type="coiled-coil region" evidence="1">
    <location>
        <begin position="131"/>
        <end position="165"/>
    </location>
</feature>
<dbReference type="eggNOG" id="ENOG502R2DX">
    <property type="taxonomic scope" value="Eukaryota"/>
</dbReference>
<keyword evidence="4" id="KW-1185">Reference proteome</keyword>
<sequence>MSTFSALALILSKRFNSQHFKQGKVWESQRKLTMVILPKPNPCTIKLQPNNNPFSMSSLVSIGTGKHAPARIAIVSTLIISYQTKSLGRFINGNRVLEEPSSRRGSLFADQTLTTRDLGENEGKSGYSTKLKTKQNDHEEFEKEVESVICRLKAAVERIRELEIQKLMGRFKGRISDEDRILVENTSREIVDRFLGRPLHYLRSGNGDLKEKLTDLKLLIPVNLTMIFHVGLKSGCHSHTRYVDCRLVQCLRGSNLVDDEPYFVFEIYCKSVDIHLA</sequence>
<dbReference type="GO" id="GO:0033014">
    <property type="term" value="P:tetrapyrrole biosynthetic process"/>
    <property type="evidence" value="ECO:0007669"/>
    <property type="project" value="InterPro"/>
</dbReference>
<accession>A0A061DQ43</accession>
<evidence type="ECO:0000313" key="3">
    <source>
        <dbReference type="EMBL" id="EOX94830.1"/>
    </source>
</evidence>
<evidence type="ECO:0000256" key="1">
    <source>
        <dbReference type="SAM" id="Coils"/>
    </source>
</evidence>
<organism evidence="3 4">
    <name type="scientific">Theobroma cacao</name>
    <name type="common">Cacao</name>
    <name type="synonym">Cocoa</name>
    <dbReference type="NCBI Taxonomy" id="3641"/>
    <lineage>
        <taxon>Eukaryota</taxon>
        <taxon>Viridiplantae</taxon>
        <taxon>Streptophyta</taxon>
        <taxon>Embryophyta</taxon>
        <taxon>Tracheophyta</taxon>
        <taxon>Spermatophyta</taxon>
        <taxon>Magnoliopsida</taxon>
        <taxon>eudicotyledons</taxon>
        <taxon>Gunneridae</taxon>
        <taxon>Pentapetalae</taxon>
        <taxon>rosids</taxon>
        <taxon>malvids</taxon>
        <taxon>Malvales</taxon>
        <taxon>Malvaceae</taxon>
        <taxon>Byttnerioideae</taxon>
        <taxon>Theobroma</taxon>
    </lineage>
</organism>
<keyword evidence="1" id="KW-0175">Coiled coil</keyword>
<evidence type="ECO:0000259" key="2">
    <source>
        <dbReference type="Pfam" id="PF00745"/>
    </source>
</evidence>
<dbReference type="Gramene" id="EOX94830">
    <property type="protein sequence ID" value="EOX94830"/>
    <property type="gene ID" value="TCM_004442"/>
</dbReference>
<dbReference type="GO" id="GO:0008883">
    <property type="term" value="F:glutamyl-tRNA reductase activity"/>
    <property type="evidence" value="ECO:0007669"/>
    <property type="project" value="InterPro"/>
</dbReference>
<reference evidence="3 4" key="1">
    <citation type="journal article" date="2013" name="Genome Biol.">
        <title>The genome sequence of the most widely cultivated cacao type and its use to identify candidate genes regulating pod color.</title>
        <authorList>
            <person name="Motamayor J.C."/>
            <person name="Mockaitis K."/>
            <person name="Schmutz J."/>
            <person name="Haiminen N."/>
            <person name="Iii D.L."/>
            <person name="Cornejo O."/>
            <person name="Findley S.D."/>
            <person name="Zheng P."/>
            <person name="Utro F."/>
            <person name="Royaert S."/>
            <person name="Saski C."/>
            <person name="Jenkins J."/>
            <person name="Podicheti R."/>
            <person name="Zhao M."/>
            <person name="Scheffler B.E."/>
            <person name="Stack J.C."/>
            <person name="Feltus F.A."/>
            <person name="Mustiga G.M."/>
            <person name="Amores F."/>
            <person name="Phillips W."/>
            <person name="Marelli J.P."/>
            <person name="May G.D."/>
            <person name="Shapiro H."/>
            <person name="Ma J."/>
            <person name="Bustamante C.D."/>
            <person name="Schnell R.J."/>
            <person name="Main D."/>
            <person name="Gilbert D."/>
            <person name="Parida L."/>
            <person name="Kuhn D.N."/>
        </authorList>
    </citation>
    <scope>NUCLEOTIDE SEQUENCE [LARGE SCALE GENOMIC DNA]</scope>
    <source>
        <strain evidence="4">cv. Matina 1-6</strain>
    </source>
</reference>
<dbReference type="GO" id="GO:0050661">
    <property type="term" value="F:NADP binding"/>
    <property type="evidence" value="ECO:0007669"/>
    <property type="project" value="InterPro"/>
</dbReference>
<dbReference type="EMBL" id="CM001879">
    <property type="protein sequence ID" value="EOX94830.1"/>
    <property type="molecule type" value="Genomic_DNA"/>
</dbReference>
<dbReference type="Proteomes" id="UP000026915">
    <property type="component" value="Chromosome 1"/>
</dbReference>
<evidence type="ECO:0000313" key="4">
    <source>
        <dbReference type="Proteomes" id="UP000026915"/>
    </source>
</evidence>
<feature type="domain" description="Tetrapyrrole biosynthesis glutamyl-tRNA reductase dimerisation" evidence="2">
    <location>
        <begin position="142"/>
        <end position="205"/>
    </location>
</feature>